<keyword evidence="2" id="KW-1185">Reference proteome</keyword>
<dbReference type="KEGG" id="bteq:G4P54_09435"/>
<protein>
    <submittedName>
        <fullName evidence="1">Uncharacterized protein</fullName>
    </submittedName>
</protein>
<gene>
    <name evidence="1" type="ORF">G4P54_09435</name>
</gene>
<organism evidence="1 2">
    <name type="scientific">Bacillus tequilensis</name>
    <dbReference type="NCBI Taxonomy" id="227866"/>
    <lineage>
        <taxon>Bacteria</taxon>
        <taxon>Bacillati</taxon>
        <taxon>Bacillota</taxon>
        <taxon>Bacilli</taxon>
        <taxon>Bacillales</taxon>
        <taxon>Bacillaceae</taxon>
        <taxon>Bacillus</taxon>
    </lineage>
</organism>
<accession>A0A6H0WIQ2</accession>
<dbReference type="AlphaFoldDB" id="A0A6H0WIQ2"/>
<evidence type="ECO:0000313" key="1">
    <source>
        <dbReference type="EMBL" id="QIW80014.1"/>
    </source>
</evidence>
<dbReference type="EMBL" id="CP048852">
    <property type="protein sequence ID" value="QIW80014.1"/>
    <property type="molecule type" value="Genomic_DNA"/>
</dbReference>
<sequence length="74" mass="8687">MIRAYTIGHEIPDKIKTCIDDWNYWTWITVANNSIANKDAKRLIELIEPETEKIAVYKAENDIDVFVSYMIPVR</sequence>
<reference evidence="1 2" key="1">
    <citation type="submission" date="2020-02" db="EMBL/GenBank/DDBJ databases">
        <title>Genome sequencing, annotation and comparative genomic analysis of Bacillus tequilensis EA-CB0015, an effective biological control agent against Pseudocercospora fijiensis in banana plants.</title>
        <authorList>
            <person name="Cuellar-Gaviria T.Z."/>
            <person name="Ju K.-S."/>
            <person name="Villegas-Escobar V."/>
        </authorList>
    </citation>
    <scope>NUCLEOTIDE SEQUENCE [LARGE SCALE GENOMIC DNA]</scope>
    <source>
        <strain evidence="1 2">EA-CB0015</strain>
    </source>
</reference>
<evidence type="ECO:0000313" key="2">
    <source>
        <dbReference type="Proteomes" id="UP000501914"/>
    </source>
</evidence>
<name>A0A6H0WIQ2_9BACI</name>
<dbReference type="RefSeq" id="WP_167872477.1">
    <property type="nucleotide sequence ID" value="NZ_CP048852.1"/>
</dbReference>
<proteinExistence type="predicted"/>
<dbReference type="Proteomes" id="UP000501914">
    <property type="component" value="Chromosome"/>
</dbReference>